<dbReference type="Pfam" id="PF12311">
    <property type="entry name" value="DUF3632"/>
    <property type="match status" value="1"/>
</dbReference>
<dbReference type="EMBL" id="JAGPYM010000026">
    <property type="protein sequence ID" value="KAH6880535.1"/>
    <property type="molecule type" value="Genomic_DNA"/>
</dbReference>
<evidence type="ECO:0000313" key="2">
    <source>
        <dbReference type="Proteomes" id="UP000777438"/>
    </source>
</evidence>
<protein>
    <submittedName>
        <fullName evidence="1">Uncharacterized protein</fullName>
    </submittedName>
</protein>
<dbReference type="InterPro" id="IPR053204">
    <property type="entry name" value="Oxopyrrolidines_Biosynth-assoc"/>
</dbReference>
<dbReference type="AlphaFoldDB" id="A0A9P8VVA5"/>
<sequence length="348" mass="38887">MAECVDGSCKPQNLTREEKRKRYQHHPSIAPETWRGLRDDLIRIGHQYHDHTADIPGIKEALHDAWDELIHATKAIPSGSSEHDRLVTLVLEMRALGTFERRKAGGAADGLEAAVMDNYSLLWADVPYLAHDLQKYWMEESRNLPAVERRNLATFTAKLCSSGIGAGPGCVEDLSSCALWLFKEALETDRPRVADSAQDDSNKATLPLADLLPACVEWLKYSNFKLARLSVDNYGPTVPTFLLLESQGSVSTGKLTLDDKFSLNRWLSWRQRLGELYVQGGETVSGPARKGFELMVSTGRAIGLDIPGEKRYLERLFKALEKELVARGSKDCVVPEDIEIDPAWVKEL</sequence>
<proteinExistence type="predicted"/>
<keyword evidence="2" id="KW-1185">Reference proteome</keyword>
<accession>A0A9P8VVA5</accession>
<evidence type="ECO:0000313" key="1">
    <source>
        <dbReference type="EMBL" id="KAH6880535.1"/>
    </source>
</evidence>
<dbReference type="OrthoDB" id="5403091at2759"/>
<dbReference type="InterPro" id="IPR022085">
    <property type="entry name" value="OpdG"/>
</dbReference>
<reference evidence="1 2" key="1">
    <citation type="journal article" date="2021" name="Nat. Commun.">
        <title>Genetic determinants of endophytism in the Arabidopsis root mycobiome.</title>
        <authorList>
            <person name="Mesny F."/>
            <person name="Miyauchi S."/>
            <person name="Thiergart T."/>
            <person name="Pickel B."/>
            <person name="Atanasova L."/>
            <person name="Karlsson M."/>
            <person name="Huettel B."/>
            <person name="Barry K.W."/>
            <person name="Haridas S."/>
            <person name="Chen C."/>
            <person name="Bauer D."/>
            <person name="Andreopoulos W."/>
            <person name="Pangilinan J."/>
            <person name="LaButti K."/>
            <person name="Riley R."/>
            <person name="Lipzen A."/>
            <person name="Clum A."/>
            <person name="Drula E."/>
            <person name="Henrissat B."/>
            <person name="Kohler A."/>
            <person name="Grigoriev I.V."/>
            <person name="Martin F.M."/>
            <person name="Hacquard S."/>
        </authorList>
    </citation>
    <scope>NUCLEOTIDE SEQUENCE [LARGE SCALE GENOMIC DNA]</scope>
    <source>
        <strain evidence="1 2">MPI-CAGE-CH-0241</strain>
    </source>
</reference>
<organism evidence="1 2">
    <name type="scientific">Thelonectria olida</name>
    <dbReference type="NCBI Taxonomy" id="1576542"/>
    <lineage>
        <taxon>Eukaryota</taxon>
        <taxon>Fungi</taxon>
        <taxon>Dikarya</taxon>
        <taxon>Ascomycota</taxon>
        <taxon>Pezizomycotina</taxon>
        <taxon>Sordariomycetes</taxon>
        <taxon>Hypocreomycetidae</taxon>
        <taxon>Hypocreales</taxon>
        <taxon>Nectriaceae</taxon>
        <taxon>Thelonectria</taxon>
    </lineage>
</organism>
<name>A0A9P8VVA5_9HYPO</name>
<dbReference type="PANTHER" id="PTHR38797">
    <property type="entry name" value="NUCLEAR PORE COMPLEX PROTEIN NUP85-RELATED"/>
    <property type="match status" value="1"/>
</dbReference>
<dbReference type="Proteomes" id="UP000777438">
    <property type="component" value="Unassembled WGS sequence"/>
</dbReference>
<gene>
    <name evidence="1" type="ORF">B0T10DRAFT_565756</name>
</gene>
<comment type="caution">
    <text evidence="1">The sequence shown here is derived from an EMBL/GenBank/DDBJ whole genome shotgun (WGS) entry which is preliminary data.</text>
</comment>